<proteinExistence type="predicted"/>
<organism evidence="1 2">
    <name type="scientific">Danio rerio</name>
    <name type="common">Zebrafish</name>
    <name type="synonym">Brachydanio rerio</name>
    <dbReference type="NCBI Taxonomy" id="7955"/>
    <lineage>
        <taxon>Eukaryota</taxon>
        <taxon>Metazoa</taxon>
        <taxon>Chordata</taxon>
        <taxon>Craniata</taxon>
        <taxon>Vertebrata</taxon>
        <taxon>Euteleostomi</taxon>
        <taxon>Actinopterygii</taxon>
        <taxon>Neopterygii</taxon>
        <taxon>Teleostei</taxon>
        <taxon>Ostariophysi</taxon>
        <taxon>Cypriniformes</taxon>
        <taxon>Danionidae</taxon>
        <taxon>Danioninae</taxon>
        <taxon>Danio</taxon>
    </lineage>
</organism>
<name>A0AC58G3C0_DANRE</name>
<evidence type="ECO:0000313" key="2">
    <source>
        <dbReference type="RefSeq" id="XP_073764204.1"/>
    </source>
</evidence>
<protein>
    <submittedName>
        <fullName evidence="2">Protein NLRC3</fullName>
    </submittedName>
</protein>
<evidence type="ECO:0000313" key="1">
    <source>
        <dbReference type="Proteomes" id="UP000000437"/>
    </source>
</evidence>
<dbReference type="RefSeq" id="XP_073764204.1">
    <property type="nucleotide sequence ID" value="XM_073908103.1"/>
</dbReference>
<reference evidence="2" key="1">
    <citation type="submission" date="2025-08" db="UniProtKB">
        <authorList>
            <consortium name="RefSeq"/>
        </authorList>
    </citation>
    <scope>IDENTIFICATION</scope>
    <source>
        <strain evidence="2">Tuebingen</strain>
        <tissue evidence="2">Fibroblasts and whole tissue</tissue>
    </source>
</reference>
<dbReference type="Proteomes" id="UP000000437">
    <property type="component" value="Chromosome 1"/>
</dbReference>
<keyword evidence="1" id="KW-1185">Reference proteome</keyword>
<accession>A0AC58G3C0</accession>
<sequence>MSLKKREDEDSDSEMSSASPGSICGSVESDGSIEKTPPALNNASVTSDLSVIRRKRPRSESPKPSGVSLKSDRSMNFPPLLSVEPVTSDPQRKKIRKLITPVPNSTPNYQTPIIQDNTDAHMLETGDLQRVKDQHKTNMKNKYERLFEGIKLQENQTLLNRIYTQLYIIEGESEGVNEEHEVLQMEKTARTKHSQHTPIYCNDIFKEEKEQIKTVLTKGIAGIGKTVSVQKFILDWAEGKANQDVDFMFVLPFRELNLIRDHQYSLHRLLLDFHPELEDLEPKIYEECKVVFIFDGLDESRITLMFSDAQKVCDVTETSSVAVLMSKLMKGELLPSALIWITSRPAAANQIPSKYIKRLTEIQGFTEPQKEEYFRKRISEQHQASRIISHIRRARSLHIMCHIPVFCWISSTVLQKLLEEDLSAEIPQTLTEMYIHFLLIQINMRNQKYEERDPEKLLQSNREVIVKLAEVAFRQLMKGNVMFYEEDLIESGVNVTYASVYSGICTEILREESVYQQRKVYSFIHLSVQEFLAAFYVFYHNISNTTEACLDSLHDLQRRAVDKATEGKSGHLDLFLRFLLGVSLESNQRLFQDLLTHTEKSSESIRRSTQYIKEKIRDGHGLSTERSINLFLCLLEVKDQTLSREIQEFVKSDKQSEKKLSPAHCSTIAYMLQMSEEVLDELELQKYNTSDEGRRRLIPAVSNCTRALLAGCNLSAQDCEIVSSVLQSSNCVLRELDLSNNDLQDSGVKLLSDGLKSPNCQLEILRLSGCMVTEEGCGFLSSALSSNPSHLRELDLSYNHPGQSGVQLLQHTLEDPHYTLQKLNLESGGDFRITSGLRKYACRLSLDPNTTHSRLILSEGNRRTSRVKDHQIYPDYPERFEHYEQVLCKETLTGRCYWEAEWSGWGHVALSYKGICRKGGSDCRFGLNEKSWSLYCCDDSYTFWHKNKSTNIPAPSSRTNRVGVYVDVPSGSMSFYSISDTNTLTHLHTFNTTFTEDLYAGFRVHPDSSVTLCEL</sequence>
<gene>
    <name evidence="2" type="primary">si:ch211-15j1.4</name>
</gene>